<geneLocation type="plasmid" evidence="1 4">
    <name>pJCM12687</name>
</geneLocation>
<reference evidence="1 4" key="2">
    <citation type="journal article" date="2019" name="Emerg. Microbes Infect.">
        <title>Comprehensive subspecies identification of 175 nontuberculous mycobacteria species based on 7547 genomic profiles.</title>
        <authorList>
            <person name="Matsumoto Y."/>
            <person name="Kinjo T."/>
            <person name="Motooka D."/>
            <person name="Nabeya D."/>
            <person name="Jung N."/>
            <person name="Uechi K."/>
            <person name="Horii T."/>
            <person name="Iida T."/>
            <person name="Fujita J."/>
            <person name="Nakamura S."/>
        </authorList>
    </citation>
    <scope>NUCLEOTIDE SEQUENCE [LARGE SCALE GENOMIC DNA]</scope>
    <source>
        <strain evidence="1 4">JCM 12687</strain>
        <plasmid evidence="1">pJCM12687</plasmid>
    </source>
</reference>
<keyword evidence="4" id="KW-1185">Reference proteome</keyword>
<keyword evidence="1" id="KW-0614">Plasmid</keyword>
<evidence type="ECO:0000313" key="2">
    <source>
        <dbReference type="EMBL" id="ORA35477.1"/>
    </source>
</evidence>
<accession>A0A7I7WE35</accession>
<dbReference type="EMBL" id="MVHM01000012">
    <property type="protein sequence ID" value="ORA35477.1"/>
    <property type="molecule type" value="Genomic_DNA"/>
</dbReference>
<evidence type="ECO:0000313" key="1">
    <source>
        <dbReference type="EMBL" id="BBZ15192.1"/>
    </source>
</evidence>
<reference evidence="1" key="3">
    <citation type="submission" date="2020-02" db="EMBL/GenBank/DDBJ databases">
        <authorList>
            <person name="Matsumoto Y."/>
            <person name="Kinjo T."/>
            <person name="Motooka D."/>
            <person name="Nabeya D."/>
            <person name="Jung N."/>
            <person name="Uechi K."/>
            <person name="Horii T."/>
            <person name="Iida T."/>
            <person name="Fujita J."/>
            <person name="Nakamura S."/>
        </authorList>
    </citation>
    <scope>NUCLEOTIDE SEQUENCE</scope>
    <source>
        <strain evidence="1">JCM 12687</strain>
        <plasmid evidence="1">pJCM12687</plasmid>
    </source>
</reference>
<sequence length="138" mass="14781">MLMSVIHAELAEKLYFGDDGALLAMDDAGVSEVLTAVTQAVQLGSARLNHGATTHHFVIETGTANVEFHNGAVLWRLDRAVAAEIIELLTEMHDNPGSGHHYVDLSKPSGLVLSLNEYPLNLLPPEAVFPPPPTPTGH</sequence>
<organism evidence="2 3">
    <name type="scientific">Mycobacterium branderi</name>
    <dbReference type="NCBI Taxonomy" id="43348"/>
    <lineage>
        <taxon>Bacteria</taxon>
        <taxon>Bacillati</taxon>
        <taxon>Actinomycetota</taxon>
        <taxon>Actinomycetes</taxon>
        <taxon>Mycobacteriales</taxon>
        <taxon>Mycobacteriaceae</taxon>
        <taxon>Mycobacterium</taxon>
    </lineage>
</organism>
<dbReference type="Proteomes" id="UP000192441">
    <property type="component" value="Unassembled WGS sequence"/>
</dbReference>
<dbReference type="Proteomes" id="UP000467379">
    <property type="component" value="Plasmid pJCM12687"/>
</dbReference>
<evidence type="ECO:0000313" key="3">
    <source>
        <dbReference type="Proteomes" id="UP000192441"/>
    </source>
</evidence>
<dbReference type="RefSeq" id="WP_083132749.1">
    <property type="nucleotide sequence ID" value="NZ_AP022607.1"/>
</dbReference>
<reference evidence="2 3" key="1">
    <citation type="submission" date="2016-12" db="EMBL/GenBank/DDBJ databases">
        <title>The new phylogeny of genus Mycobacterium.</title>
        <authorList>
            <person name="Tortoli E."/>
            <person name="Trovato A."/>
            <person name="Cirillo D.M."/>
        </authorList>
    </citation>
    <scope>NUCLEOTIDE SEQUENCE [LARGE SCALE GENOMIC DNA]</scope>
    <source>
        <strain evidence="2 3">DSM 44624</strain>
    </source>
</reference>
<protein>
    <submittedName>
        <fullName evidence="2">Uncharacterized protein</fullName>
    </submittedName>
</protein>
<proteinExistence type="predicted"/>
<name>A0A7I7WE35_9MYCO</name>
<dbReference type="AlphaFoldDB" id="A0A7I7WE35"/>
<evidence type="ECO:0000313" key="4">
    <source>
        <dbReference type="Proteomes" id="UP000467379"/>
    </source>
</evidence>
<dbReference type="OrthoDB" id="4630373at2"/>
<gene>
    <name evidence="2" type="ORF">BST20_17980</name>
    <name evidence="1" type="ORF">MBRA_53870</name>
</gene>
<dbReference type="EMBL" id="AP022607">
    <property type="protein sequence ID" value="BBZ15192.1"/>
    <property type="molecule type" value="Genomic_DNA"/>
</dbReference>